<evidence type="ECO:0000313" key="5">
    <source>
        <dbReference type="Proteomes" id="UP000315003"/>
    </source>
</evidence>
<keyword evidence="1 2" id="KW-0443">Lipid metabolism</keyword>
<dbReference type="Proteomes" id="UP000315003">
    <property type="component" value="Chromosome"/>
</dbReference>
<evidence type="ECO:0000313" key="4">
    <source>
        <dbReference type="EMBL" id="QDT60558.1"/>
    </source>
</evidence>
<accession>A0A517SWQ2</accession>
<dbReference type="Pfam" id="PF01734">
    <property type="entry name" value="Patatin"/>
    <property type="match status" value="1"/>
</dbReference>
<name>A0A517SWQ2_9BACT</name>
<evidence type="ECO:0000256" key="1">
    <source>
        <dbReference type="ARBA" id="ARBA00023098"/>
    </source>
</evidence>
<evidence type="ECO:0000259" key="3">
    <source>
        <dbReference type="PROSITE" id="PS51635"/>
    </source>
</evidence>
<feature type="active site" description="Proton acceptor" evidence="2">
    <location>
        <position position="196"/>
    </location>
</feature>
<keyword evidence="2" id="KW-0442">Lipid degradation</keyword>
<feature type="short sequence motif" description="DGA/G" evidence="2">
    <location>
        <begin position="196"/>
        <end position="198"/>
    </location>
</feature>
<dbReference type="PANTHER" id="PTHR24138">
    <property type="entry name" value="INTRACELLLAR PHOSPHOLIPASE A FAMILY"/>
    <property type="match status" value="1"/>
</dbReference>
<gene>
    <name evidence="4" type="ORF">SV7mr_30820</name>
</gene>
<dbReference type="NCBIfam" id="NF041079">
    <property type="entry name" value="CBASS_lipase"/>
    <property type="match status" value="1"/>
</dbReference>
<dbReference type="GO" id="GO:0016787">
    <property type="term" value="F:hydrolase activity"/>
    <property type="evidence" value="ECO:0007669"/>
    <property type="project" value="UniProtKB-UniRule"/>
</dbReference>
<dbReference type="InterPro" id="IPR002641">
    <property type="entry name" value="PNPLA_dom"/>
</dbReference>
<dbReference type="AlphaFoldDB" id="A0A517SWQ2"/>
<dbReference type="InterPro" id="IPR047156">
    <property type="entry name" value="Teg/CotR/CapV-like"/>
</dbReference>
<dbReference type="PANTHER" id="PTHR24138:SF10">
    <property type="entry name" value="PHOSPHOLIPASE A2"/>
    <property type="match status" value="1"/>
</dbReference>
<keyword evidence="2" id="KW-0378">Hydrolase</keyword>
<feature type="active site" description="Nucleophile" evidence="2">
    <location>
        <position position="43"/>
    </location>
</feature>
<feature type="short sequence motif" description="GXSXG" evidence="2">
    <location>
        <begin position="41"/>
        <end position="45"/>
    </location>
</feature>
<dbReference type="InterPro" id="IPR016035">
    <property type="entry name" value="Acyl_Trfase/lysoPLipase"/>
</dbReference>
<proteinExistence type="predicted"/>
<feature type="domain" description="PNPLA" evidence="3">
    <location>
        <begin position="5"/>
        <end position="209"/>
    </location>
</feature>
<keyword evidence="5" id="KW-1185">Reference proteome</keyword>
<dbReference type="Gene3D" id="3.40.1090.10">
    <property type="entry name" value="Cytosolic phospholipase A2 catalytic domain"/>
    <property type="match status" value="1"/>
</dbReference>
<feature type="short sequence motif" description="GXGXXG" evidence="2">
    <location>
        <begin position="9"/>
        <end position="14"/>
    </location>
</feature>
<protein>
    <submittedName>
        <fullName evidence="4">Patatin-like phospholipase</fullName>
    </submittedName>
</protein>
<reference evidence="4 5" key="1">
    <citation type="submission" date="2019-02" db="EMBL/GenBank/DDBJ databases">
        <title>Deep-cultivation of Planctomycetes and their phenomic and genomic characterization uncovers novel biology.</title>
        <authorList>
            <person name="Wiegand S."/>
            <person name="Jogler M."/>
            <person name="Boedeker C."/>
            <person name="Pinto D."/>
            <person name="Vollmers J."/>
            <person name="Rivas-Marin E."/>
            <person name="Kohn T."/>
            <person name="Peeters S.H."/>
            <person name="Heuer A."/>
            <person name="Rast P."/>
            <person name="Oberbeckmann S."/>
            <person name="Bunk B."/>
            <person name="Jeske O."/>
            <person name="Meyerdierks A."/>
            <person name="Storesund J.E."/>
            <person name="Kallscheuer N."/>
            <person name="Luecker S."/>
            <person name="Lage O.M."/>
            <person name="Pohl T."/>
            <person name="Merkel B.J."/>
            <person name="Hornburger P."/>
            <person name="Mueller R.-W."/>
            <person name="Bruemmer F."/>
            <person name="Labrenz M."/>
            <person name="Spormann A.M."/>
            <person name="Op den Camp H."/>
            <person name="Overmann J."/>
            <person name="Amann R."/>
            <person name="Jetten M.S.M."/>
            <person name="Mascher T."/>
            <person name="Medema M.H."/>
            <person name="Devos D.P."/>
            <person name="Kaster A.-K."/>
            <person name="Ovreas L."/>
            <person name="Rohde M."/>
            <person name="Galperin M.Y."/>
            <person name="Jogler C."/>
        </authorList>
    </citation>
    <scope>NUCLEOTIDE SEQUENCE [LARGE SCALE GENOMIC DNA]</scope>
    <source>
        <strain evidence="4 5">SV_7m_r</strain>
    </source>
</reference>
<dbReference type="CDD" id="cd07199">
    <property type="entry name" value="Pat17_PNPLA8_PNPLA9_like"/>
    <property type="match status" value="1"/>
</dbReference>
<dbReference type="OrthoDB" id="9807112at2"/>
<organism evidence="4 5">
    <name type="scientific">Stieleria bergensis</name>
    <dbReference type="NCBI Taxonomy" id="2528025"/>
    <lineage>
        <taxon>Bacteria</taxon>
        <taxon>Pseudomonadati</taxon>
        <taxon>Planctomycetota</taxon>
        <taxon>Planctomycetia</taxon>
        <taxon>Pirellulales</taxon>
        <taxon>Pirellulaceae</taxon>
        <taxon>Stieleria</taxon>
    </lineage>
</organism>
<sequence>MFRILALAGGGLRGAFAIGVLAELEKRLDAPLSEYFDLIAGTSTGSITASALCCGMSAADVETFYNKHSEAIFHARDPYVPKARYRWIYPTARKLLGRRAKMNLDHFFQSRYCPFRLTASMEDGFGDQRMRDADRCRLIVPAVNLTDGVTAVFRTPHLPIERPEYDYRVADIIVAAAAAPTYFPHKTLPDGKDYADGGLWAIDPGVVALSEAARILAEGKPETDEGLDLSQVEMLSIGTGQSTYSLTPPGGDAGMLFWSRHVAEVMSISQVQGTQLPLSIVLGKRYHHLNFPMTDSSWTLDNTAATKPLFAEGHRVGGEVFERLAPRFFAERTEKYVKRSG</sequence>
<dbReference type="GO" id="GO:0016042">
    <property type="term" value="P:lipid catabolic process"/>
    <property type="evidence" value="ECO:0007669"/>
    <property type="project" value="UniProtKB-UniRule"/>
</dbReference>
<dbReference type="SUPFAM" id="SSF52151">
    <property type="entry name" value="FabD/lysophospholipase-like"/>
    <property type="match status" value="1"/>
</dbReference>
<evidence type="ECO:0000256" key="2">
    <source>
        <dbReference type="PROSITE-ProRule" id="PRU01161"/>
    </source>
</evidence>
<dbReference type="EMBL" id="CP036272">
    <property type="protein sequence ID" value="QDT60558.1"/>
    <property type="molecule type" value="Genomic_DNA"/>
</dbReference>
<dbReference type="RefSeq" id="WP_145273412.1">
    <property type="nucleotide sequence ID" value="NZ_CP036272.1"/>
</dbReference>
<dbReference type="PROSITE" id="PS51635">
    <property type="entry name" value="PNPLA"/>
    <property type="match status" value="1"/>
</dbReference>